<evidence type="ECO:0000256" key="10">
    <source>
        <dbReference type="SAM" id="Phobius"/>
    </source>
</evidence>
<evidence type="ECO:0000256" key="5">
    <source>
        <dbReference type="ARBA" id="ARBA00022729"/>
    </source>
</evidence>
<keyword evidence="7 8" id="KW-0456">Lyase</keyword>
<evidence type="ECO:0000256" key="4">
    <source>
        <dbReference type="ARBA" id="ARBA00022723"/>
    </source>
</evidence>
<dbReference type="GO" id="GO:0046872">
    <property type="term" value="F:metal ion binding"/>
    <property type="evidence" value="ECO:0007669"/>
    <property type="project" value="UniProtKB-KW"/>
</dbReference>
<comment type="caution">
    <text evidence="12">The sequence shown here is derived from an EMBL/GenBank/DDBJ whole genome shotgun (WGS) entry which is preliminary data.</text>
</comment>
<dbReference type="SMART" id="SM00656">
    <property type="entry name" value="Amb_all"/>
    <property type="match status" value="1"/>
</dbReference>
<keyword evidence="10" id="KW-0472">Membrane</keyword>
<name>A0AAD3P4W9_NEPGR</name>
<feature type="compositionally biased region" description="Gly residues" evidence="9">
    <location>
        <begin position="415"/>
        <end position="436"/>
    </location>
</feature>
<dbReference type="SUPFAM" id="SSF51126">
    <property type="entry name" value="Pectin lyase-like"/>
    <property type="match status" value="1"/>
</dbReference>
<evidence type="ECO:0000256" key="2">
    <source>
        <dbReference type="ARBA" id="ARBA00005220"/>
    </source>
</evidence>
<dbReference type="Proteomes" id="UP001279734">
    <property type="component" value="Unassembled WGS sequence"/>
</dbReference>
<dbReference type="PRINTS" id="PR00807">
    <property type="entry name" value="AMBALLERGEN"/>
</dbReference>
<dbReference type="InterPro" id="IPR018082">
    <property type="entry name" value="AmbAllergen"/>
</dbReference>
<dbReference type="Gene3D" id="2.160.20.10">
    <property type="entry name" value="Single-stranded right-handed beta-helix, Pectin lyase-like"/>
    <property type="match status" value="1"/>
</dbReference>
<keyword evidence="10" id="KW-1133">Transmembrane helix</keyword>
<feature type="transmembrane region" description="Helical" evidence="10">
    <location>
        <begin position="463"/>
        <end position="482"/>
    </location>
</feature>
<evidence type="ECO:0000256" key="6">
    <source>
        <dbReference type="ARBA" id="ARBA00022837"/>
    </source>
</evidence>
<comment type="catalytic activity">
    <reaction evidence="1 8">
        <text>Eliminative cleavage of (1-&gt;4)-alpha-D-galacturonan to give oligosaccharides with 4-deoxy-alpha-D-galact-4-enuronosyl groups at their non-reducing ends.</text>
        <dbReference type="EC" id="4.2.2.2"/>
    </reaction>
</comment>
<dbReference type="InterPro" id="IPR002022">
    <property type="entry name" value="Pec_lyase"/>
</dbReference>
<comment type="pathway">
    <text evidence="2 8">Glycan metabolism; pectin degradation; 2-dehydro-3-deoxy-D-gluconate from pectin: step 2/5.</text>
</comment>
<dbReference type="Pfam" id="PF00544">
    <property type="entry name" value="Pectate_lyase_4"/>
    <property type="match status" value="1"/>
</dbReference>
<keyword evidence="5 8" id="KW-0732">Signal</keyword>
<dbReference type="PANTHER" id="PTHR31683">
    <property type="entry name" value="PECTATE LYASE 18-RELATED"/>
    <property type="match status" value="1"/>
</dbReference>
<evidence type="ECO:0000256" key="7">
    <source>
        <dbReference type="ARBA" id="ARBA00023239"/>
    </source>
</evidence>
<sequence length="485" mass="51862">MIPDTCILLCLVLYSLCPFINATSNLTLQHRRADPEAVVQELQRRVNASLYRRKMLDNQQEKSQLSCITGNPIDDCWRCDPNWAANRQRLADCAIGFGRNALGGKGGPIYVVTDSSDPDPNNPKPGTLRHAVTRQGPIWIIFSADMLIKLENPLMVSSFKTIDGRGANVQITGGGCVSIENVSNVIVHNINIHHCVPANSDGDGLHVQGSTNIWVDHCTLSDCADGLIDCTLGSTAITISNNYFFHHDKVMLLGHSDNYVADKGMQVTVAFNRFGDGLSQRMPRCRFGYFHVANNDYVGWVVYAIGGSANPTINSQGNRYTAPSNPNKKEVTMRMDAGGEEWEAWNWRTEGDIMENGAFFVPSGDGLSPQYAMASSLAPKSADFIDQLTLNAGAMLANGGTGVSMSSPSSESGGASSGGDGAISGGSDGSYGGDGSSGDPASGGYYGMIFGSGASPPAPYQNYIILLALIVLIITNDYAVLWPPL</sequence>
<feature type="region of interest" description="Disordered" evidence="9">
    <location>
        <begin position="401"/>
        <end position="436"/>
    </location>
</feature>
<keyword evidence="6 8" id="KW-0106">Calcium</keyword>
<dbReference type="InterPro" id="IPR012334">
    <property type="entry name" value="Pectin_lyas_fold"/>
</dbReference>
<dbReference type="AlphaFoldDB" id="A0AAD3P4W9"/>
<evidence type="ECO:0000313" key="12">
    <source>
        <dbReference type="EMBL" id="GMG99442.1"/>
    </source>
</evidence>
<organism evidence="12 13">
    <name type="scientific">Nepenthes gracilis</name>
    <name type="common">Slender pitcher plant</name>
    <dbReference type="NCBI Taxonomy" id="150966"/>
    <lineage>
        <taxon>Eukaryota</taxon>
        <taxon>Viridiplantae</taxon>
        <taxon>Streptophyta</taxon>
        <taxon>Embryophyta</taxon>
        <taxon>Tracheophyta</taxon>
        <taxon>Spermatophyta</taxon>
        <taxon>Magnoliopsida</taxon>
        <taxon>eudicotyledons</taxon>
        <taxon>Gunneridae</taxon>
        <taxon>Pentapetalae</taxon>
        <taxon>Caryophyllales</taxon>
        <taxon>Nepenthaceae</taxon>
        <taxon>Nepenthes</taxon>
    </lineage>
</organism>
<dbReference type="EMBL" id="BSYO01000001">
    <property type="protein sequence ID" value="GMG99442.1"/>
    <property type="molecule type" value="Genomic_DNA"/>
</dbReference>
<comment type="cofactor">
    <cofactor evidence="8">
        <name>Ca(2+)</name>
        <dbReference type="ChEBI" id="CHEBI:29108"/>
    </cofactor>
    <text evidence="8">Binds 1 Ca(2+) ion. Required for its activity.</text>
</comment>
<dbReference type="InterPro" id="IPR011050">
    <property type="entry name" value="Pectin_lyase_fold/virulence"/>
</dbReference>
<feature type="signal peptide" evidence="8">
    <location>
        <begin position="1"/>
        <end position="22"/>
    </location>
</feature>
<evidence type="ECO:0000256" key="9">
    <source>
        <dbReference type="SAM" id="MobiDB-lite"/>
    </source>
</evidence>
<feature type="chain" id="PRO_5041772943" description="Pectate lyase" evidence="8">
    <location>
        <begin position="23"/>
        <end position="485"/>
    </location>
</feature>
<accession>A0AAD3P4W9</accession>
<dbReference type="EC" id="4.2.2.2" evidence="3 8"/>
<reference evidence="12" key="1">
    <citation type="submission" date="2023-05" db="EMBL/GenBank/DDBJ databases">
        <title>Nepenthes gracilis genome sequencing.</title>
        <authorList>
            <person name="Fukushima K."/>
        </authorList>
    </citation>
    <scope>NUCLEOTIDE SEQUENCE</scope>
    <source>
        <strain evidence="12">SING2019-196</strain>
    </source>
</reference>
<keyword evidence="4 8" id="KW-0479">Metal-binding</keyword>
<dbReference type="GO" id="GO:0030570">
    <property type="term" value="F:pectate lyase activity"/>
    <property type="evidence" value="ECO:0007669"/>
    <property type="project" value="UniProtKB-EC"/>
</dbReference>
<evidence type="ECO:0000256" key="3">
    <source>
        <dbReference type="ARBA" id="ARBA00012272"/>
    </source>
</evidence>
<feature type="domain" description="Pectate lyase" evidence="11">
    <location>
        <begin position="145"/>
        <end position="326"/>
    </location>
</feature>
<evidence type="ECO:0000259" key="11">
    <source>
        <dbReference type="SMART" id="SM00656"/>
    </source>
</evidence>
<keyword evidence="10" id="KW-0812">Transmembrane</keyword>
<evidence type="ECO:0000256" key="8">
    <source>
        <dbReference type="RuleBase" id="RU361123"/>
    </source>
</evidence>
<gene>
    <name evidence="12" type="ORF">Nepgr_001282</name>
</gene>
<feature type="compositionally biased region" description="Low complexity" evidence="9">
    <location>
        <begin position="403"/>
        <end position="414"/>
    </location>
</feature>
<protein>
    <recommendedName>
        <fullName evidence="3 8">Pectate lyase</fullName>
        <ecNumber evidence="3 8">4.2.2.2</ecNumber>
    </recommendedName>
</protein>
<proteinExistence type="inferred from homology"/>
<dbReference type="InterPro" id="IPR045032">
    <property type="entry name" value="PEL"/>
</dbReference>
<dbReference type="PANTHER" id="PTHR31683:SF197">
    <property type="entry name" value="PECTATE LYASE"/>
    <property type="match status" value="1"/>
</dbReference>
<keyword evidence="13" id="KW-1185">Reference proteome</keyword>
<evidence type="ECO:0000256" key="1">
    <source>
        <dbReference type="ARBA" id="ARBA00000695"/>
    </source>
</evidence>
<evidence type="ECO:0000313" key="13">
    <source>
        <dbReference type="Proteomes" id="UP001279734"/>
    </source>
</evidence>
<comment type="similarity">
    <text evidence="8">Belongs to the polysaccharide lyase 1 family.</text>
</comment>